<name>A0AAE0Z841_9GAST</name>
<dbReference type="EMBL" id="JAWDGP010004442">
    <property type="protein sequence ID" value="KAK3764395.1"/>
    <property type="molecule type" value="Genomic_DNA"/>
</dbReference>
<evidence type="ECO:0000313" key="2">
    <source>
        <dbReference type="Proteomes" id="UP001283361"/>
    </source>
</evidence>
<accession>A0AAE0Z841</accession>
<organism evidence="1 2">
    <name type="scientific">Elysia crispata</name>
    <name type="common">lettuce slug</name>
    <dbReference type="NCBI Taxonomy" id="231223"/>
    <lineage>
        <taxon>Eukaryota</taxon>
        <taxon>Metazoa</taxon>
        <taxon>Spiralia</taxon>
        <taxon>Lophotrochozoa</taxon>
        <taxon>Mollusca</taxon>
        <taxon>Gastropoda</taxon>
        <taxon>Heterobranchia</taxon>
        <taxon>Euthyneura</taxon>
        <taxon>Panpulmonata</taxon>
        <taxon>Sacoglossa</taxon>
        <taxon>Placobranchoidea</taxon>
        <taxon>Plakobranchidae</taxon>
        <taxon>Elysia</taxon>
    </lineage>
</organism>
<gene>
    <name evidence="1" type="ORF">RRG08_039991</name>
</gene>
<dbReference type="AlphaFoldDB" id="A0AAE0Z841"/>
<evidence type="ECO:0000313" key="1">
    <source>
        <dbReference type="EMBL" id="KAK3764395.1"/>
    </source>
</evidence>
<proteinExistence type="predicted"/>
<reference evidence="1" key="1">
    <citation type="journal article" date="2023" name="G3 (Bethesda)">
        <title>A reference genome for the long-term kleptoplast-retaining sea slug Elysia crispata morphotype clarki.</title>
        <authorList>
            <person name="Eastman K.E."/>
            <person name="Pendleton A.L."/>
            <person name="Shaikh M.A."/>
            <person name="Suttiyut T."/>
            <person name="Ogas R."/>
            <person name="Tomko P."/>
            <person name="Gavelis G."/>
            <person name="Widhalm J.R."/>
            <person name="Wisecaver J.H."/>
        </authorList>
    </citation>
    <scope>NUCLEOTIDE SEQUENCE</scope>
    <source>
        <strain evidence="1">ECLA1</strain>
    </source>
</reference>
<keyword evidence="2" id="KW-1185">Reference proteome</keyword>
<sequence length="79" mass="8872">MASAPRLAEPMVQLWIVHANTSWYVNPVPQTCAQFIALCSQLLRADLHQRLLCAAGPPFVVTYQGHIVRTRQTKLPLFS</sequence>
<comment type="caution">
    <text evidence="1">The sequence shown here is derived from an EMBL/GenBank/DDBJ whole genome shotgun (WGS) entry which is preliminary data.</text>
</comment>
<dbReference type="Proteomes" id="UP001283361">
    <property type="component" value="Unassembled WGS sequence"/>
</dbReference>
<protein>
    <submittedName>
        <fullName evidence="1">Uncharacterized protein</fullName>
    </submittedName>
</protein>